<evidence type="ECO:0000313" key="7">
    <source>
        <dbReference type="EMBL" id="KUL23364.1"/>
    </source>
</evidence>
<comment type="caution">
    <text evidence="7">The sequence shown here is derived from an EMBL/GenBank/DDBJ whole genome shotgun (WGS) entry which is preliminary data.</text>
</comment>
<dbReference type="EMBL" id="LLZH01000332">
    <property type="protein sequence ID" value="KUL23364.1"/>
    <property type="molecule type" value="Genomic_DNA"/>
</dbReference>
<dbReference type="AlphaFoldDB" id="A0A117ML43"/>
<dbReference type="PANTHER" id="PTHR43104:SF2">
    <property type="entry name" value="L-2-HYDROXYGLUTARATE DEHYDROGENASE, MITOCHONDRIAL"/>
    <property type="match status" value="1"/>
</dbReference>
<keyword evidence="8" id="KW-1185">Reference proteome</keyword>
<dbReference type="Pfam" id="PF01266">
    <property type="entry name" value="DAO"/>
    <property type="match status" value="1"/>
</dbReference>
<dbReference type="InterPro" id="IPR036188">
    <property type="entry name" value="FAD/NAD-bd_sf"/>
</dbReference>
<evidence type="ECO:0000256" key="3">
    <source>
        <dbReference type="ARBA" id="ARBA00022827"/>
    </source>
</evidence>
<evidence type="ECO:0000256" key="5">
    <source>
        <dbReference type="ARBA" id="ARBA00037941"/>
    </source>
</evidence>
<keyword evidence="3" id="KW-0274">FAD</keyword>
<protein>
    <submittedName>
        <fullName evidence="7">Hydroxyglutarate oxidase</fullName>
    </submittedName>
</protein>
<dbReference type="GO" id="GO:0047545">
    <property type="term" value="F:(S)-2-hydroxyglutarate dehydrogenase activity"/>
    <property type="evidence" value="ECO:0007669"/>
    <property type="project" value="TreeGrafter"/>
</dbReference>
<reference evidence="7 8" key="1">
    <citation type="submission" date="2015-10" db="EMBL/GenBank/DDBJ databases">
        <authorList>
            <person name="Gilbert D.G."/>
        </authorList>
    </citation>
    <scope>NUCLEOTIDE SEQUENCE [LARGE SCALE GENOMIC DNA]</scope>
    <source>
        <strain evidence="7 8">NRRL B-16712</strain>
    </source>
</reference>
<gene>
    <name evidence="7" type="ORF">ADL15_46520</name>
</gene>
<dbReference type="InterPro" id="IPR006076">
    <property type="entry name" value="FAD-dep_OxRdtase"/>
</dbReference>
<comment type="cofactor">
    <cofactor evidence="1">
        <name>FAD</name>
        <dbReference type="ChEBI" id="CHEBI:57692"/>
    </cofactor>
</comment>
<keyword evidence="4" id="KW-0560">Oxidoreductase</keyword>
<dbReference type="OrthoDB" id="9801699at2"/>
<dbReference type="NCBIfam" id="NF008726">
    <property type="entry name" value="PRK11728.1"/>
    <property type="match status" value="1"/>
</dbReference>
<dbReference type="Gene3D" id="3.30.9.10">
    <property type="entry name" value="D-Amino Acid Oxidase, subunit A, domain 2"/>
    <property type="match status" value="1"/>
</dbReference>
<dbReference type="Gene3D" id="3.50.50.60">
    <property type="entry name" value="FAD/NAD(P)-binding domain"/>
    <property type="match status" value="1"/>
</dbReference>
<dbReference type="Proteomes" id="UP000053244">
    <property type="component" value="Unassembled WGS sequence"/>
</dbReference>
<proteinExistence type="inferred from homology"/>
<feature type="domain" description="FAD dependent oxidoreductase" evidence="6">
    <location>
        <begin position="7"/>
        <end position="392"/>
    </location>
</feature>
<accession>A0A117ML43</accession>
<keyword evidence="2" id="KW-0285">Flavoprotein</keyword>
<organism evidence="7 8">
    <name type="scientific">Actinoplanes awajinensis subsp. mycoplanecinus</name>
    <dbReference type="NCBI Taxonomy" id="135947"/>
    <lineage>
        <taxon>Bacteria</taxon>
        <taxon>Bacillati</taxon>
        <taxon>Actinomycetota</taxon>
        <taxon>Actinomycetes</taxon>
        <taxon>Micromonosporales</taxon>
        <taxon>Micromonosporaceae</taxon>
        <taxon>Actinoplanes</taxon>
    </lineage>
</organism>
<evidence type="ECO:0000313" key="8">
    <source>
        <dbReference type="Proteomes" id="UP000053244"/>
    </source>
</evidence>
<sequence length="397" mass="43140">MADETIGIVGAGIVGLAIGREITLRRPGTRVVVLEKEDAVAQHQTGHNSGVVHAGIYYPPGSLKAQLCTRGRSLLKEYCQDRTIAYDECGKLVVAVRVDEMARLDALEKRARENEVPGLRRVDHTEIREIEPHAAGLAALHSPETAITDFPRIARSFADDIVAAGGEVRLSWPVDGITTHAGKTEITSGDRRVVVDQLIVCAGIHSDQVAKLAGDRPEPIIVPFRGEYMRVKPEKAGLVRGMIYPVPDPRYPFLGVHFTRRVTGVVEVGPNAVLATAREGYRRSDLSLRDLAGIAAWPGSWKMARQHWRTGIKEVRGSLSKSSYMAEAMQYVPEIHASDVYRSGAGVRAQALDRDGSLVDDFRIHRLGPITAVRNAPSPAATSSLAIAEHVVAAHFG</sequence>
<comment type="similarity">
    <text evidence="5">Belongs to the L2HGDH family.</text>
</comment>
<evidence type="ECO:0000259" key="6">
    <source>
        <dbReference type="Pfam" id="PF01266"/>
    </source>
</evidence>
<name>A0A117ML43_9ACTN</name>
<evidence type="ECO:0000256" key="2">
    <source>
        <dbReference type="ARBA" id="ARBA00022630"/>
    </source>
</evidence>
<dbReference type="PANTHER" id="PTHR43104">
    <property type="entry name" value="L-2-HYDROXYGLUTARATE DEHYDROGENASE, MITOCHONDRIAL"/>
    <property type="match status" value="1"/>
</dbReference>
<evidence type="ECO:0000256" key="1">
    <source>
        <dbReference type="ARBA" id="ARBA00001974"/>
    </source>
</evidence>
<evidence type="ECO:0000256" key="4">
    <source>
        <dbReference type="ARBA" id="ARBA00023002"/>
    </source>
</evidence>
<dbReference type="SUPFAM" id="SSF51905">
    <property type="entry name" value="FAD/NAD(P)-binding domain"/>
    <property type="match status" value="1"/>
</dbReference>